<keyword evidence="4 8" id="KW-0378">Hydrolase</keyword>
<feature type="compositionally biased region" description="Gly residues" evidence="6">
    <location>
        <begin position="230"/>
        <end position="241"/>
    </location>
</feature>
<evidence type="ECO:0000313" key="9">
    <source>
        <dbReference type="Proteomes" id="UP001595748"/>
    </source>
</evidence>
<dbReference type="Proteomes" id="UP001595748">
    <property type="component" value="Unassembled WGS sequence"/>
</dbReference>
<dbReference type="PANTHER" id="PTHR46832">
    <property type="entry name" value="5'-METHYLTHIOADENOSINE/S-ADENOSYLHOMOCYSTEINE NUCLEOSIDASE"/>
    <property type="match status" value="1"/>
</dbReference>
<dbReference type="RefSeq" id="WP_380078817.1">
    <property type="nucleotide sequence ID" value="NZ_JBHRZF010000154.1"/>
</dbReference>
<gene>
    <name evidence="8" type="ORF">ACFOPQ_13005</name>
</gene>
<keyword evidence="3" id="KW-0028">Amino-acid biosynthesis</keyword>
<evidence type="ECO:0000313" key="8">
    <source>
        <dbReference type="EMBL" id="MFC3861680.1"/>
    </source>
</evidence>
<comment type="caution">
    <text evidence="8">The sequence shown here is derived from an EMBL/GenBank/DDBJ whole genome shotgun (WGS) entry which is preliminary data.</text>
</comment>
<dbReference type="EC" id="3.2.2.9" evidence="2"/>
<organism evidence="8 9">
    <name type="scientific">Deinococcus antarcticus</name>
    <dbReference type="NCBI Taxonomy" id="1298767"/>
    <lineage>
        <taxon>Bacteria</taxon>
        <taxon>Thermotogati</taxon>
        <taxon>Deinococcota</taxon>
        <taxon>Deinococci</taxon>
        <taxon>Deinococcales</taxon>
        <taxon>Deinococcaceae</taxon>
        <taxon>Deinococcus</taxon>
    </lineage>
</organism>
<keyword evidence="8" id="KW-0326">Glycosidase</keyword>
<evidence type="ECO:0000256" key="5">
    <source>
        <dbReference type="ARBA" id="ARBA00023167"/>
    </source>
</evidence>
<dbReference type="Pfam" id="PF01048">
    <property type="entry name" value="PNP_UDP_1"/>
    <property type="match status" value="1"/>
</dbReference>
<dbReference type="GO" id="GO:0008782">
    <property type="term" value="F:adenosylhomocysteine nucleosidase activity"/>
    <property type="evidence" value="ECO:0007669"/>
    <property type="project" value="UniProtKB-EC"/>
</dbReference>
<evidence type="ECO:0000256" key="3">
    <source>
        <dbReference type="ARBA" id="ARBA00022605"/>
    </source>
</evidence>
<dbReference type="CDD" id="cd09008">
    <property type="entry name" value="MTAN"/>
    <property type="match status" value="1"/>
</dbReference>
<dbReference type="NCBIfam" id="TIGR01704">
    <property type="entry name" value="MTA_SAH-Nsdase"/>
    <property type="match status" value="1"/>
</dbReference>
<sequence length="248" mass="26009">MLAIIGAMDEEIELLLGDLQDRQDITHPGVTLHRGTLDGVPVLVTRGGIGKVNAAMTTTYLLVEGATRVIFTGVAGGVHPDLRVGDIVISTDLVQHDVDVTPLGYEPGTVPGETPAWHADDTLRDIAMQAAQDVEGVNVIAGRVASGDQFIASREGVQRLWKTYAAACAEMEGAAVAQVCAKAGVPFVVIRSISDTADHDANVDYRTFMPLVARHAKQVVRGMLARLGEGTSGEGTSGEGTSGEQARA</sequence>
<keyword evidence="9" id="KW-1185">Reference proteome</keyword>
<evidence type="ECO:0000259" key="7">
    <source>
        <dbReference type="Pfam" id="PF01048"/>
    </source>
</evidence>
<dbReference type="InterPro" id="IPR000845">
    <property type="entry name" value="Nucleoside_phosphorylase_d"/>
</dbReference>
<protein>
    <recommendedName>
        <fullName evidence="2">adenosylhomocysteine nucleosidase</fullName>
        <ecNumber evidence="2">3.2.2.9</ecNumber>
    </recommendedName>
</protein>
<dbReference type="InterPro" id="IPR035994">
    <property type="entry name" value="Nucleoside_phosphorylase_sf"/>
</dbReference>
<evidence type="ECO:0000256" key="4">
    <source>
        <dbReference type="ARBA" id="ARBA00022801"/>
    </source>
</evidence>
<dbReference type="SUPFAM" id="SSF53167">
    <property type="entry name" value="Purine and uridine phosphorylases"/>
    <property type="match status" value="1"/>
</dbReference>
<name>A0ABV8A950_9DEIO</name>
<dbReference type="Gene3D" id="3.40.50.1580">
    <property type="entry name" value="Nucleoside phosphorylase domain"/>
    <property type="match status" value="1"/>
</dbReference>
<dbReference type="InterPro" id="IPR010049">
    <property type="entry name" value="MTA_SAH_Nsdase"/>
</dbReference>
<evidence type="ECO:0000256" key="1">
    <source>
        <dbReference type="ARBA" id="ARBA00004945"/>
    </source>
</evidence>
<reference evidence="9" key="1">
    <citation type="journal article" date="2019" name="Int. J. Syst. Evol. Microbiol.">
        <title>The Global Catalogue of Microorganisms (GCM) 10K type strain sequencing project: providing services to taxonomists for standard genome sequencing and annotation.</title>
        <authorList>
            <consortium name="The Broad Institute Genomics Platform"/>
            <consortium name="The Broad Institute Genome Sequencing Center for Infectious Disease"/>
            <person name="Wu L."/>
            <person name="Ma J."/>
        </authorList>
    </citation>
    <scope>NUCLEOTIDE SEQUENCE [LARGE SCALE GENOMIC DNA]</scope>
    <source>
        <strain evidence="9">CCTCC AB 2013263</strain>
    </source>
</reference>
<evidence type="ECO:0000256" key="2">
    <source>
        <dbReference type="ARBA" id="ARBA00011974"/>
    </source>
</evidence>
<dbReference type="NCBIfam" id="NF004079">
    <property type="entry name" value="PRK05584.1"/>
    <property type="match status" value="1"/>
</dbReference>
<feature type="region of interest" description="Disordered" evidence="6">
    <location>
        <begin position="228"/>
        <end position="248"/>
    </location>
</feature>
<feature type="domain" description="Nucleoside phosphorylase" evidence="7">
    <location>
        <begin position="2"/>
        <end position="224"/>
    </location>
</feature>
<dbReference type="EMBL" id="JBHRZF010000154">
    <property type="protein sequence ID" value="MFC3861680.1"/>
    <property type="molecule type" value="Genomic_DNA"/>
</dbReference>
<comment type="pathway">
    <text evidence="1">Amino-acid biosynthesis; L-methionine biosynthesis via salvage pathway; S-methyl-5-thio-alpha-D-ribose 1-phosphate from S-methyl-5'-thioadenosine (hydrolase route): step 1/2.</text>
</comment>
<accession>A0ABV8A950</accession>
<keyword evidence="5" id="KW-0486">Methionine biosynthesis</keyword>
<proteinExistence type="predicted"/>
<evidence type="ECO:0000256" key="6">
    <source>
        <dbReference type="SAM" id="MobiDB-lite"/>
    </source>
</evidence>
<dbReference type="PANTHER" id="PTHR46832:SF1">
    <property type="entry name" value="5'-METHYLTHIOADENOSINE_S-ADENOSYLHOMOCYSTEINE NUCLEOSIDASE"/>
    <property type="match status" value="1"/>
</dbReference>